<dbReference type="EMBL" id="CP001669">
    <property type="protein sequence ID" value="AFZ80139.1"/>
    <property type="molecule type" value="Genomic_DNA"/>
</dbReference>
<evidence type="ECO:0000313" key="3">
    <source>
        <dbReference type="EMBL" id="AFZ80139.1"/>
    </source>
</evidence>
<feature type="region of interest" description="Disordered" evidence="1">
    <location>
        <begin position="284"/>
        <end position="318"/>
    </location>
</feature>
<keyword evidence="4" id="KW-1185">Reference proteome</keyword>
<evidence type="ECO:0000259" key="2">
    <source>
        <dbReference type="Pfam" id="PF21406"/>
    </source>
</evidence>
<feature type="region of interest" description="Disordered" evidence="1">
    <location>
        <begin position="338"/>
        <end position="370"/>
    </location>
</feature>
<evidence type="ECO:0000256" key="1">
    <source>
        <dbReference type="SAM" id="MobiDB-lite"/>
    </source>
</evidence>
<dbReference type="STRING" id="1537102.L0AZ14"/>
<evidence type="ECO:0000313" key="4">
    <source>
        <dbReference type="Proteomes" id="UP000031512"/>
    </source>
</evidence>
<dbReference type="InterPro" id="IPR049466">
    <property type="entry name" value="C3_CUB1"/>
</dbReference>
<feature type="compositionally biased region" description="Low complexity" evidence="1">
    <location>
        <begin position="342"/>
        <end position="355"/>
    </location>
</feature>
<proteinExistence type="predicted"/>
<dbReference type="GeneID" id="15803335"/>
<organism evidence="3 4">
    <name type="scientific">Theileria equi strain WA</name>
    <dbReference type="NCBI Taxonomy" id="1537102"/>
    <lineage>
        <taxon>Eukaryota</taxon>
        <taxon>Sar</taxon>
        <taxon>Alveolata</taxon>
        <taxon>Apicomplexa</taxon>
        <taxon>Aconoidasida</taxon>
        <taxon>Piroplasmida</taxon>
        <taxon>Theileriidae</taxon>
        <taxon>Theileria</taxon>
    </lineage>
</organism>
<dbReference type="AlphaFoldDB" id="L0AZ14"/>
<dbReference type="eggNOG" id="KOG1366">
    <property type="taxonomic scope" value="Eukaryota"/>
</dbReference>
<feature type="domain" description="Complement component 3 CUB" evidence="2">
    <location>
        <begin position="280"/>
        <end position="312"/>
    </location>
</feature>
<dbReference type="Gene3D" id="2.60.120.1540">
    <property type="match status" value="1"/>
</dbReference>
<dbReference type="RefSeq" id="XP_004829805.1">
    <property type="nucleotide sequence ID" value="XM_004829748.1"/>
</dbReference>
<dbReference type="Proteomes" id="UP000031512">
    <property type="component" value="Chromosome 1"/>
</dbReference>
<dbReference type="Pfam" id="PF21406">
    <property type="entry name" value="C3_CUB1"/>
    <property type="match status" value="1"/>
</dbReference>
<dbReference type="OrthoDB" id="6359008at2759"/>
<dbReference type="VEuPathDB" id="PiroplasmaDB:BEWA_029900"/>
<name>L0AZ14_THEEQ</name>
<gene>
    <name evidence="3" type="ORF">BEWA_029900</name>
</gene>
<dbReference type="KEGG" id="beq:BEWA_029900"/>
<accession>L0AZ14</accession>
<protein>
    <recommendedName>
        <fullName evidence="2">Complement component 3 CUB domain-containing protein</fullName>
    </recommendedName>
</protein>
<sequence>MLQFMKHDGDSKWYYSRDKNGRDWRTLGNTGGFYNDDRPTEKLSEKLDEVACSIGIGVTMNLTHGKHKSGEPYCCGRKHDGQPGPPTDGEVANTIPYFKHEIELGTELSGIKYNDGGASRKNIVLNGHKFPIPGSFNVYAFYCGNNPVLIYVDSSGSPPVKSWFKQGSSDEWEKVEDLGDTMPDNIKSCKGNKEFSALVKELDCPDYKECTEPILSSPAKLGASKVDKAEVDSQPRDTEGGLWKTVIDAARPLINIGLGGSALAGLYGTTAALGLAKSLLDPPPLGQDGIQREEVPAADLSDQVPDTESETKILLQGTPVAQMAEDAIDGERLKEHLSAHRSASLGPSGPQGPSGNEEAAPPDSSASEFTPQPAALAGVVTGLSSWAISGISSGTLAGTGATFFGGWKLYNRSNGDSWILYTCILWKIMNKLSYMSVIYVD</sequence>
<reference evidence="3 4" key="1">
    <citation type="journal article" date="2012" name="BMC Genomics">
        <title>Comparative genomic analysis and phylogenetic position of Theileria equi.</title>
        <authorList>
            <person name="Kappmeyer L.S."/>
            <person name="Thiagarajan M."/>
            <person name="Herndon D.R."/>
            <person name="Ramsay J.D."/>
            <person name="Caler E."/>
            <person name="Djikeng A."/>
            <person name="Gillespie J.J."/>
            <person name="Lau A.O."/>
            <person name="Roalson E.H."/>
            <person name="Silva J.C."/>
            <person name="Silva M.G."/>
            <person name="Suarez C.E."/>
            <person name="Ueti M.W."/>
            <person name="Nene V.M."/>
            <person name="Mealey R.H."/>
            <person name="Knowles D.P."/>
            <person name="Brayton K.A."/>
        </authorList>
    </citation>
    <scope>NUCLEOTIDE SEQUENCE [LARGE SCALE GENOMIC DNA]</scope>
    <source>
        <strain evidence="3 4">WA</strain>
    </source>
</reference>